<dbReference type="OrthoDB" id="18412at2759"/>
<dbReference type="CDD" id="cd23024">
    <property type="entry name" value="zf-HIT_ZNHIT2-3"/>
    <property type="match status" value="1"/>
</dbReference>
<evidence type="ECO:0000313" key="8">
    <source>
        <dbReference type="Proteomes" id="UP000193067"/>
    </source>
</evidence>
<reference evidence="7 8" key="1">
    <citation type="journal article" date="2015" name="Biotechnol. Biofuels">
        <title>Enhanced degradation of softwood versus hardwood by the white-rot fungus Pycnoporus coccineus.</title>
        <authorList>
            <person name="Couturier M."/>
            <person name="Navarro D."/>
            <person name="Chevret D."/>
            <person name="Henrissat B."/>
            <person name="Piumi F."/>
            <person name="Ruiz-Duenas F.J."/>
            <person name="Martinez A.T."/>
            <person name="Grigoriev I.V."/>
            <person name="Riley R."/>
            <person name="Lipzen A."/>
            <person name="Berrin J.G."/>
            <person name="Master E.R."/>
            <person name="Rosso M.N."/>
        </authorList>
    </citation>
    <scope>NUCLEOTIDE SEQUENCE [LARGE SCALE GENOMIC DNA]</scope>
    <source>
        <strain evidence="7 8">BRFM310</strain>
    </source>
</reference>
<protein>
    <recommendedName>
        <fullName evidence="6">HIT-type domain-containing protein</fullName>
    </recommendedName>
</protein>
<evidence type="ECO:0000256" key="5">
    <source>
        <dbReference type="SAM" id="MobiDB-lite"/>
    </source>
</evidence>
<gene>
    <name evidence="7" type="ORF">PYCCODRAFT_1474402</name>
</gene>
<dbReference type="Pfam" id="PF04438">
    <property type="entry name" value="zf-HIT"/>
    <property type="match status" value="1"/>
</dbReference>
<proteinExistence type="predicted"/>
<evidence type="ECO:0000256" key="4">
    <source>
        <dbReference type="PROSITE-ProRule" id="PRU00453"/>
    </source>
</evidence>
<dbReference type="GO" id="GO:0070761">
    <property type="term" value="C:pre-snoRNP complex"/>
    <property type="evidence" value="ECO:0007669"/>
    <property type="project" value="TreeGrafter"/>
</dbReference>
<keyword evidence="2 4" id="KW-0863">Zinc-finger</keyword>
<name>A0A1Y2J3J8_TRAC3</name>
<feature type="compositionally biased region" description="Polar residues" evidence="5">
    <location>
        <begin position="75"/>
        <end position="91"/>
    </location>
</feature>
<dbReference type="STRING" id="1353009.A0A1Y2J3J8"/>
<dbReference type="AlphaFoldDB" id="A0A1Y2J3J8"/>
<dbReference type="EMBL" id="KZ084089">
    <property type="protein sequence ID" value="OSD07031.1"/>
    <property type="molecule type" value="Genomic_DNA"/>
</dbReference>
<dbReference type="GO" id="GO:0000463">
    <property type="term" value="P:maturation of LSU-rRNA from tricistronic rRNA transcript (SSU-rRNA, 5.8S rRNA, LSU-rRNA)"/>
    <property type="evidence" value="ECO:0007669"/>
    <property type="project" value="TreeGrafter"/>
</dbReference>
<evidence type="ECO:0000256" key="1">
    <source>
        <dbReference type="ARBA" id="ARBA00022723"/>
    </source>
</evidence>
<dbReference type="Proteomes" id="UP000193067">
    <property type="component" value="Unassembled WGS sequence"/>
</dbReference>
<evidence type="ECO:0000256" key="2">
    <source>
        <dbReference type="ARBA" id="ARBA00022771"/>
    </source>
</evidence>
<accession>A0A1Y2J3J8</accession>
<dbReference type="InterPro" id="IPR051639">
    <property type="entry name" value="BCD1"/>
</dbReference>
<dbReference type="GO" id="GO:0000492">
    <property type="term" value="P:box C/D snoRNP assembly"/>
    <property type="evidence" value="ECO:0007669"/>
    <property type="project" value="TreeGrafter"/>
</dbReference>
<evidence type="ECO:0000313" key="7">
    <source>
        <dbReference type="EMBL" id="OSD07031.1"/>
    </source>
</evidence>
<dbReference type="GO" id="GO:0005634">
    <property type="term" value="C:nucleus"/>
    <property type="evidence" value="ECO:0007669"/>
    <property type="project" value="TreeGrafter"/>
</dbReference>
<keyword evidence="8" id="KW-1185">Reference proteome</keyword>
<evidence type="ECO:0000259" key="6">
    <source>
        <dbReference type="PROSITE" id="PS51083"/>
    </source>
</evidence>
<dbReference type="SUPFAM" id="SSF144232">
    <property type="entry name" value="HIT/MYND zinc finger-like"/>
    <property type="match status" value="1"/>
</dbReference>
<keyword evidence="3" id="KW-0862">Zinc</keyword>
<keyword evidence="1" id="KW-0479">Metal-binding</keyword>
<dbReference type="GO" id="GO:0008270">
    <property type="term" value="F:zinc ion binding"/>
    <property type="evidence" value="ECO:0007669"/>
    <property type="project" value="UniProtKB-UniRule"/>
</dbReference>
<feature type="domain" description="HIT-type" evidence="6">
    <location>
        <begin position="8"/>
        <end position="40"/>
    </location>
</feature>
<dbReference type="InterPro" id="IPR007529">
    <property type="entry name" value="Znf_HIT"/>
</dbReference>
<dbReference type="GO" id="GO:0048254">
    <property type="term" value="P:snoRNA localization"/>
    <property type="evidence" value="ECO:0007669"/>
    <property type="project" value="TreeGrafter"/>
</dbReference>
<dbReference type="Gene3D" id="3.30.60.190">
    <property type="match status" value="1"/>
</dbReference>
<dbReference type="PANTHER" id="PTHR13483:SF11">
    <property type="entry name" value="ZINC FINGER HIT DOMAIN-CONTAINING PROTEIN 3"/>
    <property type="match status" value="1"/>
</dbReference>
<dbReference type="PANTHER" id="PTHR13483">
    <property type="entry name" value="BOX C_D SNORNA PROTEIN 1-RELATED"/>
    <property type="match status" value="1"/>
</dbReference>
<feature type="region of interest" description="Disordered" evidence="5">
    <location>
        <begin position="59"/>
        <end position="95"/>
    </location>
</feature>
<dbReference type="PROSITE" id="PS51083">
    <property type="entry name" value="ZF_HIT"/>
    <property type="match status" value="1"/>
</dbReference>
<evidence type="ECO:0000256" key="3">
    <source>
        <dbReference type="ARBA" id="ARBA00022833"/>
    </source>
</evidence>
<sequence>MAPKRAACQVCEAAESKYTCAKCSVVYCSVPCFKKHQVICPGKQQPTTSVSAPLIKPQTSAVATETRSTDGAVADTQTSPVSGPASSSIEGSNEPPLRTLASLKWPYVPEESAFPDPLKRDDPKPLQLHHYEAIATSPSIRRVLAQNPRLREILRKIDGLRGDERELALHEALGVGDSRGKILVGHESEEDQKALRDLAEAVEAAVRGGKHDVLGLDWGD</sequence>
<organism evidence="7 8">
    <name type="scientific">Trametes coccinea (strain BRFM310)</name>
    <name type="common">Pycnoporus coccineus</name>
    <dbReference type="NCBI Taxonomy" id="1353009"/>
    <lineage>
        <taxon>Eukaryota</taxon>
        <taxon>Fungi</taxon>
        <taxon>Dikarya</taxon>
        <taxon>Basidiomycota</taxon>
        <taxon>Agaricomycotina</taxon>
        <taxon>Agaricomycetes</taxon>
        <taxon>Polyporales</taxon>
        <taxon>Polyporaceae</taxon>
        <taxon>Trametes</taxon>
    </lineage>
</organism>